<gene>
    <name evidence="4 5" type="primary">LOC111441440</name>
</gene>
<evidence type="ECO:0000313" key="5">
    <source>
        <dbReference type="RefSeq" id="XP_022934207.1"/>
    </source>
</evidence>
<dbReference type="RefSeq" id="XP_022934201.1">
    <property type="nucleotide sequence ID" value="XM_023078433.1"/>
</dbReference>
<evidence type="ECO:0000313" key="4">
    <source>
        <dbReference type="RefSeq" id="XP_022934201.1"/>
    </source>
</evidence>
<feature type="compositionally biased region" description="Basic residues" evidence="1">
    <location>
        <begin position="745"/>
        <end position="754"/>
    </location>
</feature>
<feature type="region of interest" description="Disordered" evidence="1">
    <location>
        <begin position="35"/>
        <end position="67"/>
    </location>
</feature>
<protein>
    <submittedName>
        <fullName evidence="4 5">Uncharacterized protein LOC111441440 isoform X1</fullName>
    </submittedName>
</protein>
<feature type="region of interest" description="Disordered" evidence="1">
    <location>
        <begin position="638"/>
        <end position="673"/>
    </location>
</feature>
<dbReference type="InterPro" id="IPR000313">
    <property type="entry name" value="PWWP_dom"/>
</dbReference>
<dbReference type="PROSITE" id="PS50812">
    <property type="entry name" value="PWWP"/>
    <property type="match status" value="1"/>
</dbReference>
<dbReference type="PANTHER" id="PTHR42851:SF19">
    <property type="entry name" value="PWWP DOMAIN-CONTAINING PROTEIN 2-RELATED"/>
    <property type="match status" value="1"/>
</dbReference>
<evidence type="ECO:0000313" key="3">
    <source>
        <dbReference type="Proteomes" id="UP000504609"/>
    </source>
</evidence>
<sequence length="944" mass="103764">MSGNGEQIDLNSEVDMGAREFEAHGIDLSHPVTVYVNEQSNGENRSGETGEDEAIQDQETNSFGEGLCGLDKGETDGNVGNEVVDVEFLQGRSMDDVKGTEMDPPARKGEASSMAINDLSELEMESSKRKHTSEKVEAVCRDEIIVDDNEVVNADGTLNASPSDALACCEAKSQVGEGLASLNESTEGGAYDDATAGDGSIISVGIEYNVESQEEGVSTMQDEDEKVTENEELYVKHDQVVNEDDESHSVLDHKGCVDERVNTNPEGPFHHKDVDGSGSLHDNLASGSPKSAEDRIQSINKLDQKAENMTERNEVPPELATEVRTVPTSNYSENQSGKVDGGQTIENPATGSHIGKTGPSTDIDESKLFDIVVEVNPHVSMDEDDMSNDDSEDTVVKFNVHDLVWSRVPSHPWWPGQICDPAASSKKAMKYFKTGKYLVAFFGDHTFAWKEAVMIKPFSEYFSELQKQSNSGSFHDAIDCALEEFSRRVEFSLACPCLSEELYSKLQTQTLANGGIRKKLSKRVGGDSSLTASSFDPMKLVNFVKEVAMSPYAEADKLEVVRAEAQLMALSRWKGYSELSKYDKHSAAFNDTDHILDVKNDDQSDSMVDIAIDIKDDEVAKSRKGSLKIQDISGGKCKRKSEDLKDSSKKGSNSTSKKPRRSGKKELGSKEDADNELNFPVSITKDEVVSCNNTAINSPITNVESGKKTNQSFRVGDRIRKVAYKLNELNPILKHDDGLSQKSVSKTRRGRKCKGSSELVSGVKTGNKSTKTRKRRKVSAPIETSDSEFIKDAYWTDRLIQGIAEDEVTVENQNEIEEGHIQTPSETVIPTELVEPDSETCVEDPSPTALILTFTDFGSVPSEKSLNDIFRKYGPLYESKTEVIKKSKQAKVVFKRTSDAETAFSSSGKHGIFGTTDVSYRLKFLAPSKVSSRRTRRGRKEVKS</sequence>
<keyword evidence="3" id="KW-1185">Reference proteome</keyword>
<feature type="region of interest" description="Disordered" evidence="1">
    <location>
        <begin position="263"/>
        <end position="294"/>
    </location>
</feature>
<dbReference type="PANTHER" id="PTHR42851">
    <property type="entry name" value="ALDOLASE-RELATED"/>
    <property type="match status" value="1"/>
</dbReference>
<proteinExistence type="predicted"/>
<reference evidence="4 5" key="1">
    <citation type="submission" date="2025-04" db="UniProtKB">
        <authorList>
            <consortium name="RefSeq"/>
        </authorList>
    </citation>
    <scope>IDENTIFICATION</scope>
    <source>
        <tissue evidence="4 5">Young leaves</tissue>
    </source>
</reference>
<dbReference type="InterPro" id="IPR053063">
    <property type="entry name" value="PWWP_domain_containing_PDP"/>
</dbReference>
<accession>A0A6J1F220</accession>
<feature type="region of interest" description="Disordered" evidence="1">
    <location>
        <begin position="327"/>
        <end position="363"/>
    </location>
</feature>
<feature type="domain" description="PWWP" evidence="2">
    <location>
        <begin position="400"/>
        <end position="461"/>
    </location>
</feature>
<name>A0A6J1F220_CUCMO</name>
<organism evidence="3 5">
    <name type="scientific">Cucurbita moschata</name>
    <name type="common">Winter crookneck squash</name>
    <name type="synonym">Cucurbita pepo var. moschata</name>
    <dbReference type="NCBI Taxonomy" id="3662"/>
    <lineage>
        <taxon>Eukaryota</taxon>
        <taxon>Viridiplantae</taxon>
        <taxon>Streptophyta</taxon>
        <taxon>Embryophyta</taxon>
        <taxon>Tracheophyta</taxon>
        <taxon>Spermatophyta</taxon>
        <taxon>Magnoliopsida</taxon>
        <taxon>eudicotyledons</taxon>
        <taxon>Gunneridae</taxon>
        <taxon>Pentapetalae</taxon>
        <taxon>rosids</taxon>
        <taxon>fabids</taxon>
        <taxon>Cucurbitales</taxon>
        <taxon>Cucurbitaceae</taxon>
        <taxon>Cucurbiteae</taxon>
        <taxon>Cucurbita</taxon>
    </lineage>
</organism>
<feature type="compositionally biased region" description="Basic and acidic residues" evidence="1">
    <location>
        <begin position="640"/>
        <end position="649"/>
    </location>
</feature>
<dbReference type="RefSeq" id="XP_022934207.1">
    <property type="nucleotide sequence ID" value="XM_023078439.1"/>
</dbReference>
<feature type="compositionally biased region" description="Polar residues" evidence="1">
    <location>
        <begin position="327"/>
        <end position="337"/>
    </location>
</feature>
<feature type="region of interest" description="Disordered" evidence="1">
    <location>
        <begin position="739"/>
        <end position="780"/>
    </location>
</feature>
<dbReference type="Pfam" id="PF00855">
    <property type="entry name" value="PWWP"/>
    <property type="match status" value="1"/>
</dbReference>
<dbReference type="Proteomes" id="UP000504609">
    <property type="component" value="Unplaced"/>
</dbReference>
<dbReference type="CDD" id="cd05162">
    <property type="entry name" value="PWWP"/>
    <property type="match status" value="1"/>
</dbReference>
<dbReference type="Gene3D" id="2.30.30.140">
    <property type="match status" value="1"/>
</dbReference>
<dbReference type="KEGG" id="cmos:111441440"/>
<evidence type="ECO:0000259" key="2">
    <source>
        <dbReference type="PROSITE" id="PS50812"/>
    </source>
</evidence>
<dbReference type="SMART" id="SM00293">
    <property type="entry name" value="PWWP"/>
    <property type="match status" value="1"/>
</dbReference>
<dbReference type="GeneID" id="111441440"/>
<evidence type="ECO:0000256" key="1">
    <source>
        <dbReference type="SAM" id="MobiDB-lite"/>
    </source>
</evidence>
<dbReference type="SUPFAM" id="SSF63748">
    <property type="entry name" value="Tudor/PWWP/MBT"/>
    <property type="match status" value="1"/>
</dbReference>
<dbReference type="AlphaFoldDB" id="A0A6J1F220"/>